<feature type="domain" description="GST C-terminal" evidence="3">
    <location>
        <begin position="89"/>
        <end position="207"/>
    </location>
</feature>
<dbReference type="Proteomes" id="UP000095143">
    <property type="component" value="Unassembled WGS sequence"/>
</dbReference>
<dbReference type="Gene3D" id="3.40.30.10">
    <property type="entry name" value="Glutaredoxin"/>
    <property type="match status" value="1"/>
</dbReference>
<dbReference type="SFLD" id="SFLDG01151">
    <property type="entry name" value="Main.2:_Nu-like"/>
    <property type="match status" value="1"/>
</dbReference>
<dbReference type="InterPro" id="IPR040079">
    <property type="entry name" value="Glutathione_S-Trfase"/>
</dbReference>
<sequence length="207" mass="22387">MTAITLYHFPLSGHSHRAELMLSLLGLAPNIQFVDLAKGEQRKPEFLAINAFGQVPVIDDNGGIVADSTAILVYLAKKYDPSGRWLPNDPEGAAQVQRWLSAASGAIYLGPARARLITVFGAGFDPQDTIQRAHETLLVIDQHLTGRDFLATDHATIADVAAYSYIAHAPEGNVSLDDYGNVQAWLARIEKLPGFTPMPRTAAGLVK</sequence>
<reference evidence="4 5" key="1">
    <citation type="submission" date="2016-08" db="EMBL/GenBank/DDBJ databases">
        <title>Whole genome sequence of Pseudomonas graminis strain UASWS1507, a potential biological control agent for agriculture.</title>
        <authorList>
            <person name="Crovadore J."/>
            <person name="Calmin G."/>
            <person name="Chablais R."/>
            <person name="Cochard B."/>
            <person name="Lefort F."/>
        </authorList>
    </citation>
    <scope>NUCLEOTIDE SEQUENCE [LARGE SCALE GENOMIC DNA]</scope>
    <source>
        <strain evidence="4 5">UASWS1507</strain>
    </source>
</reference>
<evidence type="ECO:0000313" key="5">
    <source>
        <dbReference type="Proteomes" id="UP000095143"/>
    </source>
</evidence>
<accession>A0A1C2E2B7</accession>
<dbReference type="SUPFAM" id="SSF52833">
    <property type="entry name" value="Thioredoxin-like"/>
    <property type="match status" value="1"/>
</dbReference>
<dbReference type="CDD" id="cd03206">
    <property type="entry name" value="GST_C_7"/>
    <property type="match status" value="1"/>
</dbReference>
<dbReference type="GO" id="GO:0004364">
    <property type="term" value="F:glutathione transferase activity"/>
    <property type="evidence" value="ECO:0007669"/>
    <property type="project" value="TreeGrafter"/>
</dbReference>
<dbReference type="CDD" id="cd03056">
    <property type="entry name" value="GST_N_4"/>
    <property type="match status" value="1"/>
</dbReference>
<keyword evidence="4" id="KW-0808">Transferase</keyword>
<dbReference type="OrthoDB" id="9797500at2"/>
<dbReference type="AlphaFoldDB" id="A0A1C2E2B7"/>
<dbReference type="SFLD" id="SFLDG00358">
    <property type="entry name" value="Main_(cytGST)"/>
    <property type="match status" value="1"/>
</dbReference>
<dbReference type="Gene3D" id="1.20.1050.10">
    <property type="match status" value="1"/>
</dbReference>
<dbReference type="PANTHER" id="PTHR43969:SF9">
    <property type="entry name" value="GLUTATHIONE S TRANSFERASE D10, ISOFORM A-RELATED"/>
    <property type="match status" value="1"/>
</dbReference>
<dbReference type="InterPro" id="IPR004046">
    <property type="entry name" value="GST_C"/>
</dbReference>
<proteinExistence type="predicted"/>
<dbReference type="RefSeq" id="WP_065988544.1">
    <property type="nucleotide sequence ID" value="NZ_MDEN01000061.1"/>
</dbReference>
<dbReference type="EMBL" id="MDEN01000061">
    <property type="protein sequence ID" value="OCX21139.1"/>
    <property type="molecule type" value="Genomic_DNA"/>
</dbReference>
<comment type="caution">
    <text evidence="4">The sequence shown here is derived from an EMBL/GenBank/DDBJ whole genome shotgun (WGS) entry which is preliminary data.</text>
</comment>
<dbReference type="InterPro" id="IPR004045">
    <property type="entry name" value="Glutathione_S-Trfase_N"/>
</dbReference>
<comment type="subunit">
    <text evidence="1">Homodimer.</text>
</comment>
<feature type="domain" description="GST N-terminal" evidence="2">
    <location>
        <begin position="2"/>
        <end position="83"/>
    </location>
</feature>
<dbReference type="GO" id="GO:0006749">
    <property type="term" value="P:glutathione metabolic process"/>
    <property type="evidence" value="ECO:0007669"/>
    <property type="project" value="TreeGrafter"/>
</dbReference>
<dbReference type="SFLD" id="SFLDS00019">
    <property type="entry name" value="Glutathione_Transferase_(cytos"/>
    <property type="match status" value="1"/>
</dbReference>
<dbReference type="Pfam" id="PF00043">
    <property type="entry name" value="GST_C"/>
    <property type="match status" value="1"/>
</dbReference>
<dbReference type="PROSITE" id="PS50404">
    <property type="entry name" value="GST_NTER"/>
    <property type="match status" value="1"/>
</dbReference>
<dbReference type="InterPro" id="IPR036249">
    <property type="entry name" value="Thioredoxin-like_sf"/>
</dbReference>
<dbReference type="Pfam" id="PF13417">
    <property type="entry name" value="GST_N_3"/>
    <property type="match status" value="1"/>
</dbReference>
<dbReference type="InterPro" id="IPR036282">
    <property type="entry name" value="Glutathione-S-Trfase_C_sf"/>
</dbReference>
<dbReference type="PROSITE" id="PS50405">
    <property type="entry name" value="GST_CTER"/>
    <property type="match status" value="1"/>
</dbReference>
<evidence type="ECO:0000313" key="4">
    <source>
        <dbReference type="EMBL" id="OCX21139.1"/>
    </source>
</evidence>
<dbReference type="PANTHER" id="PTHR43969">
    <property type="entry name" value="GLUTATHIONE S TRANSFERASE D10, ISOFORM A-RELATED"/>
    <property type="match status" value="1"/>
</dbReference>
<dbReference type="InterPro" id="IPR010987">
    <property type="entry name" value="Glutathione-S-Trfase_C-like"/>
</dbReference>
<dbReference type="SUPFAM" id="SSF47616">
    <property type="entry name" value="GST C-terminal domain-like"/>
    <property type="match status" value="1"/>
</dbReference>
<evidence type="ECO:0000259" key="2">
    <source>
        <dbReference type="PROSITE" id="PS50404"/>
    </source>
</evidence>
<protein>
    <submittedName>
        <fullName evidence="4">Glutathione S-transferase</fullName>
    </submittedName>
</protein>
<organism evidence="4 5">
    <name type="scientific">Pseudomonas graminis</name>
    <dbReference type="NCBI Taxonomy" id="158627"/>
    <lineage>
        <taxon>Bacteria</taxon>
        <taxon>Pseudomonadati</taxon>
        <taxon>Pseudomonadota</taxon>
        <taxon>Gammaproteobacteria</taxon>
        <taxon>Pseudomonadales</taxon>
        <taxon>Pseudomonadaceae</taxon>
        <taxon>Pseudomonas</taxon>
    </lineage>
</organism>
<name>A0A1C2E2B7_9PSED</name>
<gene>
    <name evidence="4" type="ORF">BBI10_11070</name>
</gene>
<evidence type="ECO:0000256" key="1">
    <source>
        <dbReference type="ARBA" id="ARBA00011738"/>
    </source>
</evidence>
<evidence type="ECO:0000259" key="3">
    <source>
        <dbReference type="PROSITE" id="PS50405"/>
    </source>
</evidence>